<dbReference type="GO" id="GO:0003729">
    <property type="term" value="F:mRNA binding"/>
    <property type="evidence" value="ECO:0007669"/>
    <property type="project" value="TreeGrafter"/>
</dbReference>
<evidence type="ECO:0000259" key="7">
    <source>
        <dbReference type="Pfam" id="PF16134"/>
    </source>
</evidence>
<evidence type="ECO:0000256" key="1">
    <source>
        <dbReference type="ARBA" id="ARBA00004123"/>
    </source>
</evidence>
<dbReference type="Pfam" id="PF16134">
    <property type="entry name" value="THOC2_N"/>
    <property type="match status" value="1"/>
</dbReference>
<dbReference type="InterPro" id="IPR021726">
    <property type="entry name" value="THO_THOC2_N"/>
</dbReference>
<feature type="domain" description="THO complex subunit 2 N-terminal" evidence="7">
    <location>
        <begin position="343"/>
        <end position="457"/>
    </location>
</feature>
<evidence type="ECO:0000259" key="6">
    <source>
        <dbReference type="Pfam" id="PF11732"/>
    </source>
</evidence>
<protein>
    <recommendedName>
        <fullName evidence="3">THO complex subunit 2</fullName>
    </recommendedName>
</protein>
<dbReference type="STRING" id="41875.K8F441"/>
<dbReference type="Pfam" id="PF11732">
    <property type="entry name" value="Thoc2"/>
    <property type="match status" value="1"/>
</dbReference>
<evidence type="ECO:0000313" key="8">
    <source>
        <dbReference type="EMBL" id="CCO19575.1"/>
    </source>
</evidence>
<evidence type="ECO:0000259" key="5">
    <source>
        <dbReference type="Pfam" id="PF11262"/>
    </source>
</evidence>
<evidence type="ECO:0000256" key="2">
    <source>
        <dbReference type="ARBA" id="ARBA00007857"/>
    </source>
</evidence>
<organism evidence="8 9">
    <name type="scientific">Bathycoccus prasinos</name>
    <dbReference type="NCBI Taxonomy" id="41875"/>
    <lineage>
        <taxon>Eukaryota</taxon>
        <taxon>Viridiplantae</taxon>
        <taxon>Chlorophyta</taxon>
        <taxon>Mamiellophyceae</taxon>
        <taxon>Mamiellales</taxon>
        <taxon>Bathycoccaceae</taxon>
        <taxon>Bathycoccus</taxon>
    </lineage>
</organism>
<dbReference type="Pfam" id="PF11262">
    <property type="entry name" value="Tho2"/>
    <property type="match status" value="1"/>
</dbReference>
<gene>
    <name evidence="8" type="ordered locus">Bathy14g02440</name>
</gene>
<evidence type="ECO:0000313" key="9">
    <source>
        <dbReference type="Proteomes" id="UP000198341"/>
    </source>
</evidence>
<dbReference type="AlphaFoldDB" id="K8F441"/>
<dbReference type="EMBL" id="FO082265">
    <property type="protein sequence ID" value="CCO19575.1"/>
    <property type="molecule type" value="Genomic_DNA"/>
</dbReference>
<dbReference type="InterPro" id="IPR021418">
    <property type="entry name" value="THO_THOC2_C"/>
</dbReference>
<dbReference type="PANTHER" id="PTHR21597">
    <property type="entry name" value="THO2 PROTEIN"/>
    <property type="match status" value="1"/>
</dbReference>
<reference evidence="8 9" key="1">
    <citation type="submission" date="2011-10" db="EMBL/GenBank/DDBJ databases">
        <authorList>
            <person name="Genoscope - CEA"/>
        </authorList>
    </citation>
    <scope>NUCLEOTIDE SEQUENCE [LARGE SCALE GENOMIC DNA]</scope>
    <source>
        <strain evidence="8 9">RCC 1105</strain>
    </source>
</reference>
<dbReference type="OrthoDB" id="29024at2759"/>
<dbReference type="GO" id="GO:0006397">
    <property type="term" value="P:mRNA processing"/>
    <property type="evidence" value="ECO:0007669"/>
    <property type="project" value="InterPro"/>
</dbReference>
<dbReference type="KEGG" id="bpg:Bathy14g02440"/>
<dbReference type="eggNOG" id="KOG1874">
    <property type="taxonomic scope" value="Eukaryota"/>
</dbReference>
<dbReference type="Proteomes" id="UP000198341">
    <property type="component" value="Chromosome 14"/>
</dbReference>
<proteinExistence type="inferred from homology"/>
<dbReference type="GO" id="GO:0006406">
    <property type="term" value="P:mRNA export from nucleus"/>
    <property type="evidence" value="ECO:0007669"/>
    <property type="project" value="InterPro"/>
</dbReference>
<feature type="domain" description="THO complex subunitTHOC2 N-terminal" evidence="6">
    <location>
        <begin position="460"/>
        <end position="534"/>
    </location>
</feature>
<dbReference type="InterPro" id="IPR040007">
    <property type="entry name" value="Tho2"/>
</dbReference>
<dbReference type="InterPro" id="IPR032302">
    <property type="entry name" value="THOC2_N"/>
</dbReference>
<keyword evidence="9" id="KW-1185">Reference proteome</keyword>
<dbReference type="GeneID" id="19011853"/>
<dbReference type="RefSeq" id="XP_007509118.1">
    <property type="nucleotide sequence ID" value="XM_007509056.1"/>
</dbReference>
<evidence type="ECO:0000256" key="3">
    <source>
        <dbReference type="ARBA" id="ARBA00019596"/>
    </source>
</evidence>
<sequence length="1056" mass="122849">MQSSKEFKEKYHEKFCKTEYLYDSIASDIVWLDAFANDYSTIQREPCIHALFHCFPVDNAANPRENYDGAKNIEGCLRLSKQLLILQNYRENIRRIHCRKIASSGMVHLFLFHLSDNDMEVYFMKSLILVFGSFEKVCSNLFFLLLSSLSKAFRISYKKALNEPLKFCDYELYYAVQFRLGLEEKSKLSRQVWMNSTTISQFDLTSEFVLAQLISSHSLDFYSSSTSKNFEKWFKLNFSLQNMCEDTAQTWNVALIQYLVNEEISLLRLYLSYEELVFTRFILRHLGLRLQRFQFRSDIKISLLSMISSLLEASSCTEEFNYSLSVSCVKNSNSWHYKLLELLLCLGSHILAADMVLYIYVLRYFRLATQNLELNTEIDLLIKAFGFCFCPSLSYFPNNPAVADEIWSALNNMPHQARYRVYNLWVISNNPNVHFLEQLKTQRALRRLSKENAKDSGKKIGKIAHSNPITTLSVIVNQVQAYPNMVVPAVDSLKYMSYLSFDILVYLILTAFFGKNEKMKEDGLNACSWFAALSKFCGYASFKYVVLDIQALLHYVLNAIRDYQTAELLILKEILLAMAGNQLLENLSKEQVESLAGGKELQNQVSNACNVFSNSKVKSIQRLRHAFEKHGSDSLVNPYLVLLARNLQCLIFCSKFEKLHLLVRALDYSREIFAQFVNFLQVAYTESEYKACIPSVLKLKESYYLSPDVVFKIHRKHFQISEFVETFNLEMNTSNLFSASQEKSNWHSLNIKLCELFWNLSLHHIHIPERCYSDIISKLTSQNMDSSSSSFNLGSKHIFTSEKIGECISRLKLEMFNQKKDSCDTRIALRSLRNIFPSDVLQRTESICNLMQNLVLPRCSNSISDAMFTANFFESLRQTVPHFDFFQYFDIVMEDIEKKIECCTDFEAEHYGYFLDESFRKIIHISSNDDYVHLVQESYNTSSTQRKGEMIYSQIKVKKIIIWHRKLLHAFMNLLRKGSQYDIRKSLVILNKISTFPALLNHGEVILREVKNICSSCDYDDIKTITRSYDANLKQRKIFWKTEDEFITSSISSVWL</sequence>
<dbReference type="GO" id="GO:0000445">
    <property type="term" value="C:THO complex part of transcription export complex"/>
    <property type="evidence" value="ECO:0007669"/>
    <property type="project" value="TreeGrafter"/>
</dbReference>
<comment type="similarity">
    <text evidence="2">Belongs to the THOC2 family.</text>
</comment>
<accession>K8F441</accession>
<keyword evidence="4" id="KW-0539">Nucleus</keyword>
<feature type="domain" description="THO complex subunitTHOC2 C-terminal" evidence="5">
    <location>
        <begin position="746"/>
        <end position="1032"/>
    </location>
</feature>
<name>K8F441_9CHLO</name>
<comment type="subcellular location">
    <subcellularLocation>
        <location evidence="1">Nucleus</location>
    </subcellularLocation>
</comment>
<dbReference type="PANTHER" id="PTHR21597:SF0">
    <property type="entry name" value="THO COMPLEX SUBUNIT 2"/>
    <property type="match status" value="1"/>
</dbReference>
<evidence type="ECO:0000256" key="4">
    <source>
        <dbReference type="ARBA" id="ARBA00023242"/>
    </source>
</evidence>